<proteinExistence type="predicted"/>
<dbReference type="EMBL" id="HACG01053021">
    <property type="protein sequence ID" value="CEK99892.1"/>
    <property type="molecule type" value="Transcribed_RNA"/>
</dbReference>
<organism evidence="1">
    <name type="scientific">Arion vulgaris</name>
    <dbReference type="NCBI Taxonomy" id="1028688"/>
    <lineage>
        <taxon>Eukaryota</taxon>
        <taxon>Metazoa</taxon>
        <taxon>Spiralia</taxon>
        <taxon>Lophotrochozoa</taxon>
        <taxon>Mollusca</taxon>
        <taxon>Gastropoda</taxon>
        <taxon>Heterobranchia</taxon>
        <taxon>Euthyneura</taxon>
        <taxon>Panpulmonata</taxon>
        <taxon>Eupulmonata</taxon>
        <taxon>Stylommatophora</taxon>
        <taxon>Helicina</taxon>
        <taxon>Arionoidea</taxon>
        <taxon>Arionidae</taxon>
        <taxon>Arion</taxon>
    </lineage>
</organism>
<evidence type="ECO:0000313" key="1">
    <source>
        <dbReference type="EMBL" id="CEK99892.1"/>
    </source>
</evidence>
<dbReference type="AlphaFoldDB" id="A0A0B7C3Y8"/>
<name>A0A0B7C3Y8_9EUPU</name>
<gene>
    <name evidence="1" type="primary">ORF222384</name>
</gene>
<reference evidence="1" key="1">
    <citation type="submission" date="2014-12" db="EMBL/GenBank/DDBJ databases">
        <title>Insight into the proteome of Arion vulgaris.</title>
        <authorList>
            <person name="Aradska J."/>
            <person name="Bulat T."/>
            <person name="Smidak R."/>
            <person name="Sarate P."/>
            <person name="Gangsoo J."/>
            <person name="Sialana F."/>
            <person name="Bilban M."/>
            <person name="Lubec G."/>
        </authorList>
    </citation>
    <scope>NUCLEOTIDE SEQUENCE</scope>
    <source>
        <tissue evidence="1">Skin</tissue>
    </source>
</reference>
<feature type="non-terminal residue" evidence="1">
    <location>
        <position position="67"/>
    </location>
</feature>
<feature type="non-terminal residue" evidence="1">
    <location>
        <position position="1"/>
    </location>
</feature>
<protein>
    <submittedName>
        <fullName evidence="1">Uncharacterized protein</fullName>
    </submittedName>
</protein>
<sequence>IDTTIDTTIGKIDTQNCQIFIPEMSTDQDCRSTKKQFLTSETYTKNKYNPDSDISEIRYSNDESTIT</sequence>
<accession>A0A0B7C3Y8</accession>